<dbReference type="SUPFAM" id="SSF55811">
    <property type="entry name" value="Nudix"/>
    <property type="match status" value="1"/>
</dbReference>
<keyword evidence="6" id="KW-0378">Hydrolase</keyword>
<dbReference type="PROSITE" id="PS51462">
    <property type="entry name" value="NUDIX"/>
    <property type="match status" value="1"/>
</dbReference>
<dbReference type="InterPro" id="IPR015797">
    <property type="entry name" value="NUDIX_hydrolase-like_dom_sf"/>
</dbReference>
<dbReference type="GO" id="GO:0019693">
    <property type="term" value="P:ribose phosphate metabolic process"/>
    <property type="evidence" value="ECO:0007669"/>
    <property type="project" value="TreeGrafter"/>
</dbReference>
<dbReference type="PANTHER" id="PTHR11839:SF5">
    <property type="entry name" value="ADP-RIBOSE PYROPHOSPHATASE"/>
    <property type="match status" value="1"/>
</dbReference>
<evidence type="ECO:0000256" key="5">
    <source>
        <dbReference type="ARBA" id="ARBA00022723"/>
    </source>
</evidence>
<reference evidence="16 17" key="1">
    <citation type="submission" date="2017-09" db="EMBL/GenBank/DDBJ databases">
        <authorList>
            <person name="DeBolt S."/>
            <person name="Huntemann M."/>
            <person name="Clum A."/>
            <person name="Pillay M."/>
            <person name="Palaniappan K."/>
            <person name="Varghese N."/>
            <person name="Mikhailova N."/>
            <person name="Stamatis D."/>
            <person name="Reddy T."/>
            <person name="Daum C."/>
            <person name="Shapiro N."/>
            <person name="Ivanova N."/>
            <person name="Kyrpides N."/>
            <person name="Woyke T."/>
        </authorList>
    </citation>
    <scope>NUCLEOTIDE SEQUENCE [LARGE SCALE GENOMIC DNA]</scope>
    <source>
        <strain evidence="16 17">A2-S9</strain>
    </source>
</reference>
<dbReference type="Pfam" id="PF00293">
    <property type="entry name" value="NUDIX"/>
    <property type="match status" value="1"/>
</dbReference>
<accession>A0A7Z1GPE9</accession>
<dbReference type="AlphaFoldDB" id="A0A7Z1GPE9"/>
<evidence type="ECO:0000256" key="2">
    <source>
        <dbReference type="ARBA" id="ARBA00007482"/>
    </source>
</evidence>
<dbReference type="PROSITE" id="PS00893">
    <property type="entry name" value="NUDIX_BOX"/>
    <property type="match status" value="1"/>
</dbReference>
<feature type="short sequence motif" description="Nudix box" evidence="14">
    <location>
        <begin position="147"/>
        <end position="169"/>
    </location>
</feature>
<dbReference type="EC" id="3.6.1.13" evidence="3"/>
<dbReference type="Proteomes" id="UP000221580">
    <property type="component" value="Unassembled WGS sequence"/>
</dbReference>
<dbReference type="GO" id="GO:0006753">
    <property type="term" value="P:nucleoside phosphate metabolic process"/>
    <property type="evidence" value="ECO:0007669"/>
    <property type="project" value="TreeGrafter"/>
</dbReference>
<evidence type="ECO:0000259" key="15">
    <source>
        <dbReference type="PROSITE" id="PS51462"/>
    </source>
</evidence>
<keyword evidence="7 13" id="KW-0460">Magnesium</keyword>
<dbReference type="EMBL" id="PDJN01000003">
    <property type="protein sequence ID" value="PFG59997.1"/>
    <property type="molecule type" value="Genomic_DNA"/>
</dbReference>
<evidence type="ECO:0000256" key="6">
    <source>
        <dbReference type="ARBA" id="ARBA00022801"/>
    </source>
</evidence>
<evidence type="ECO:0000313" key="16">
    <source>
        <dbReference type="EMBL" id="PFG59997.1"/>
    </source>
</evidence>
<organism evidence="16 17">
    <name type="scientific">Pseudomonas poae</name>
    <dbReference type="NCBI Taxonomy" id="200451"/>
    <lineage>
        <taxon>Bacteria</taxon>
        <taxon>Pseudomonadati</taxon>
        <taxon>Pseudomonadota</taxon>
        <taxon>Gammaproteobacteria</taxon>
        <taxon>Pseudomonadales</taxon>
        <taxon>Pseudomonadaceae</taxon>
        <taxon>Pseudomonas</taxon>
    </lineage>
</organism>
<dbReference type="PANTHER" id="PTHR11839">
    <property type="entry name" value="UDP/ADP-SUGAR PYROPHOSPHATASE"/>
    <property type="match status" value="1"/>
</dbReference>
<protein>
    <recommendedName>
        <fullName evidence="4">ADP-ribose pyrophosphatase</fullName>
        <ecNumber evidence="3">3.6.1.13</ecNumber>
    </recommendedName>
    <alternativeName>
        <fullName evidence="9">ADP-ribose diphosphatase</fullName>
    </alternativeName>
    <alternativeName>
        <fullName evidence="11">ADP-ribose phosphohydrolase</fullName>
    </alternativeName>
    <alternativeName>
        <fullName evidence="10">Adenosine diphosphoribose pyrophosphatase</fullName>
    </alternativeName>
</protein>
<comment type="catalytic activity">
    <reaction evidence="12">
        <text>ADP-D-ribose + H2O = D-ribose 5-phosphate + AMP + 2 H(+)</text>
        <dbReference type="Rhea" id="RHEA:10412"/>
        <dbReference type="ChEBI" id="CHEBI:15377"/>
        <dbReference type="ChEBI" id="CHEBI:15378"/>
        <dbReference type="ChEBI" id="CHEBI:57967"/>
        <dbReference type="ChEBI" id="CHEBI:78346"/>
        <dbReference type="ChEBI" id="CHEBI:456215"/>
        <dbReference type="EC" id="3.6.1.13"/>
    </reaction>
</comment>
<evidence type="ECO:0000256" key="4">
    <source>
        <dbReference type="ARBA" id="ARBA00013297"/>
    </source>
</evidence>
<feature type="domain" description="Nudix hydrolase" evidence="15">
    <location>
        <begin position="105"/>
        <end position="243"/>
    </location>
</feature>
<feature type="binding site" evidence="13">
    <location>
        <position position="166"/>
    </location>
    <ligand>
        <name>Mg(2+)</name>
        <dbReference type="ChEBI" id="CHEBI:18420"/>
        <label>1</label>
    </ligand>
</feature>
<dbReference type="InterPro" id="IPR020084">
    <property type="entry name" value="NUDIX_hydrolase_CS"/>
</dbReference>
<dbReference type="CDD" id="cd24155">
    <property type="entry name" value="NUDIX_ADPRase"/>
    <property type="match status" value="1"/>
</dbReference>
<evidence type="ECO:0000256" key="3">
    <source>
        <dbReference type="ARBA" id="ARBA00012453"/>
    </source>
</evidence>
<evidence type="ECO:0000256" key="10">
    <source>
        <dbReference type="ARBA" id="ARBA00030308"/>
    </source>
</evidence>
<comment type="function">
    <text evidence="8">Acts on ADP-mannose and ADP-glucose as well as ADP-ribose. Prevents glycogen biosynthesis. The reaction catalyzed by this enzyme is a limiting step of the gluconeogenic process.</text>
</comment>
<evidence type="ECO:0000256" key="9">
    <source>
        <dbReference type="ARBA" id="ARBA00030162"/>
    </source>
</evidence>
<comment type="caution">
    <text evidence="16">The sequence shown here is derived from an EMBL/GenBank/DDBJ whole genome shotgun (WGS) entry which is preliminary data.</text>
</comment>
<dbReference type="Gene3D" id="3.90.79.10">
    <property type="entry name" value="Nucleoside Triphosphate Pyrophosphohydrolase"/>
    <property type="match status" value="1"/>
</dbReference>
<sequence length="259" mass="29415">MCSFDYQQGSQFATKLIEREFDLLRLARQPQRGCTKGHERVRMARIAPDMMRKGMTDIAKSTPSTIEIVQRDNAYKGFYQLDRVQLRHEKFAGGMSRVINREVFVRHDAVCVLPYDPQRDEVVLNEQFRVGAMGRTDNPWLIEMVAGLIDRDEQPEEVAHREAEEEAGLTFSALWPITKYFPSPGGSTEFVHLYLGRCDSSGAGGVHGLEEEAEDIRVTVWAFEDALQAVRDGRISNAASIIALQWLALNRAEVRGLWQ</sequence>
<comment type="similarity">
    <text evidence="2">Belongs to the Nudix hydrolase family. NudF subfamily.</text>
</comment>
<feature type="binding site" evidence="13">
    <location>
        <position position="146"/>
    </location>
    <ligand>
        <name>Mg(2+)</name>
        <dbReference type="ChEBI" id="CHEBI:18420"/>
        <label>1</label>
    </ligand>
</feature>
<dbReference type="InterPro" id="IPR000086">
    <property type="entry name" value="NUDIX_hydrolase_dom"/>
</dbReference>
<dbReference type="GO" id="GO:0019144">
    <property type="term" value="F:ADP-sugar diphosphatase activity"/>
    <property type="evidence" value="ECO:0007669"/>
    <property type="project" value="TreeGrafter"/>
</dbReference>
<reference evidence="16 17" key="2">
    <citation type="submission" date="2017-10" db="EMBL/GenBank/DDBJ databases">
        <title>Bacterial endophytes that colonize and modify switchgrass growth.</title>
        <authorList>
            <person name="Debolt S."/>
        </authorList>
    </citation>
    <scope>NUCLEOTIDE SEQUENCE [LARGE SCALE GENOMIC DNA]</scope>
    <source>
        <strain evidence="16 17">A2-S9</strain>
    </source>
</reference>
<evidence type="ECO:0000313" key="17">
    <source>
        <dbReference type="Proteomes" id="UP000221580"/>
    </source>
</evidence>
<dbReference type="GO" id="GO:0005829">
    <property type="term" value="C:cytosol"/>
    <property type="evidence" value="ECO:0007669"/>
    <property type="project" value="TreeGrafter"/>
</dbReference>
<keyword evidence="5 13" id="KW-0479">Metal-binding</keyword>
<evidence type="ECO:0000256" key="14">
    <source>
        <dbReference type="PIRSR" id="PIRSR604385-3"/>
    </source>
</evidence>
<dbReference type="NCBIfam" id="TIGR00052">
    <property type="entry name" value="nudix-type nucleoside diphosphatase, YffH/AdpP family"/>
    <property type="match status" value="1"/>
</dbReference>
<evidence type="ECO:0000256" key="11">
    <source>
        <dbReference type="ARBA" id="ARBA00033056"/>
    </source>
</evidence>
<gene>
    <name evidence="16" type="ORF">DM05_4696</name>
</gene>
<name>A0A7Z1GPE9_9PSED</name>
<evidence type="ECO:0000256" key="12">
    <source>
        <dbReference type="ARBA" id="ARBA00049546"/>
    </source>
</evidence>
<dbReference type="InterPro" id="IPR004385">
    <property type="entry name" value="NDP_pyrophosphatase"/>
</dbReference>
<dbReference type="GO" id="GO:0046872">
    <property type="term" value="F:metal ion binding"/>
    <property type="evidence" value="ECO:0007669"/>
    <property type="project" value="UniProtKB-KW"/>
</dbReference>
<feature type="binding site" evidence="13">
    <location>
        <position position="214"/>
    </location>
    <ligand>
        <name>Mg(2+)</name>
        <dbReference type="ChEBI" id="CHEBI:18420"/>
        <label>1</label>
    </ligand>
</feature>
<evidence type="ECO:0000256" key="8">
    <source>
        <dbReference type="ARBA" id="ARBA00025164"/>
    </source>
</evidence>
<evidence type="ECO:0000256" key="1">
    <source>
        <dbReference type="ARBA" id="ARBA00001946"/>
    </source>
</evidence>
<feature type="binding site" evidence="13">
    <location>
        <position position="162"/>
    </location>
    <ligand>
        <name>Mg(2+)</name>
        <dbReference type="ChEBI" id="CHEBI:18420"/>
        <label>1</label>
    </ligand>
</feature>
<evidence type="ECO:0000256" key="7">
    <source>
        <dbReference type="ARBA" id="ARBA00022842"/>
    </source>
</evidence>
<comment type="cofactor">
    <cofactor evidence="1 13">
        <name>Mg(2+)</name>
        <dbReference type="ChEBI" id="CHEBI:18420"/>
    </cofactor>
</comment>
<evidence type="ECO:0000256" key="13">
    <source>
        <dbReference type="PIRSR" id="PIRSR604385-2"/>
    </source>
</evidence>
<proteinExistence type="inferred from homology"/>
<dbReference type="GO" id="GO:0047631">
    <property type="term" value="F:ADP-ribose diphosphatase activity"/>
    <property type="evidence" value="ECO:0007669"/>
    <property type="project" value="UniProtKB-EC"/>
</dbReference>